<name>A0A9Q3BAK8_9BASI</name>
<dbReference type="Proteomes" id="UP000765509">
    <property type="component" value="Unassembled WGS sequence"/>
</dbReference>
<reference evidence="2" key="1">
    <citation type="submission" date="2021-03" db="EMBL/GenBank/DDBJ databases">
        <title>Draft genome sequence of rust myrtle Austropuccinia psidii MF-1, a brazilian biotype.</title>
        <authorList>
            <person name="Quecine M.C."/>
            <person name="Pachon D.M.R."/>
            <person name="Bonatelli M.L."/>
            <person name="Correr F.H."/>
            <person name="Franceschini L.M."/>
            <person name="Leite T.F."/>
            <person name="Margarido G.R.A."/>
            <person name="Almeida C.A."/>
            <person name="Ferrarezi J.A."/>
            <person name="Labate C.A."/>
        </authorList>
    </citation>
    <scope>NUCLEOTIDE SEQUENCE</scope>
    <source>
        <strain evidence="2">MF-1</strain>
    </source>
</reference>
<comment type="caution">
    <text evidence="2">The sequence shown here is derived from an EMBL/GenBank/DDBJ whole genome shotgun (WGS) entry which is preliminary data.</text>
</comment>
<protein>
    <submittedName>
        <fullName evidence="2">Uncharacterized protein</fullName>
    </submittedName>
</protein>
<gene>
    <name evidence="2" type="ORF">O181_001626</name>
</gene>
<feature type="compositionally biased region" description="Basic and acidic residues" evidence="1">
    <location>
        <begin position="475"/>
        <end position="484"/>
    </location>
</feature>
<dbReference type="EMBL" id="AVOT02000242">
    <property type="protein sequence ID" value="MBW0461911.1"/>
    <property type="molecule type" value="Genomic_DNA"/>
</dbReference>
<feature type="compositionally biased region" description="Basic and acidic residues" evidence="1">
    <location>
        <begin position="454"/>
        <end position="463"/>
    </location>
</feature>
<keyword evidence="3" id="KW-1185">Reference proteome</keyword>
<feature type="region of interest" description="Disordered" evidence="1">
    <location>
        <begin position="451"/>
        <end position="484"/>
    </location>
</feature>
<evidence type="ECO:0000313" key="3">
    <source>
        <dbReference type="Proteomes" id="UP000765509"/>
    </source>
</evidence>
<feature type="region of interest" description="Disordered" evidence="1">
    <location>
        <begin position="371"/>
        <end position="394"/>
    </location>
</feature>
<feature type="region of interest" description="Disordered" evidence="1">
    <location>
        <begin position="240"/>
        <end position="263"/>
    </location>
</feature>
<dbReference type="AlphaFoldDB" id="A0A9Q3BAK8"/>
<feature type="region of interest" description="Disordered" evidence="1">
    <location>
        <begin position="86"/>
        <end position="109"/>
    </location>
</feature>
<dbReference type="OrthoDB" id="120976at2759"/>
<organism evidence="2 3">
    <name type="scientific">Austropuccinia psidii MF-1</name>
    <dbReference type="NCBI Taxonomy" id="1389203"/>
    <lineage>
        <taxon>Eukaryota</taxon>
        <taxon>Fungi</taxon>
        <taxon>Dikarya</taxon>
        <taxon>Basidiomycota</taxon>
        <taxon>Pucciniomycotina</taxon>
        <taxon>Pucciniomycetes</taxon>
        <taxon>Pucciniales</taxon>
        <taxon>Sphaerophragmiaceae</taxon>
        <taxon>Austropuccinia</taxon>
    </lineage>
</organism>
<feature type="region of interest" description="Disordered" evidence="1">
    <location>
        <begin position="528"/>
        <end position="576"/>
    </location>
</feature>
<feature type="compositionally biased region" description="Polar residues" evidence="1">
    <location>
        <begin position="567"/>
        <end position="576"/>
    </location>
</feature>
<evidence type="ECO:0000256" key="1">
    <source>
        <dbReference type="SAM" id="MobiDB-lite"/>
    </source>
</evidence>
<feature type="compositionally biased region" description="Polar residues" evidence="1">
    <location>
        <begin position="93"/>
        <end position="109"/>
    </location>
</feature>
<sequence length="576" mass="63929">MIRDWPAYTGSAASNGGFAARLNMPFDQDSNQDITDKAQFKISNKLEISNSVSACQNDFLSQSQLQSSTIPSLLISEPLENQLSIEKDHDESSTNSKSSKQLETKNPLTDSIQEEIKKANEQRFKLKSKIDQLPTIGQLLMLNVKSNELKSQDVFYIDIAGVMALAVSVKMNTSLRCLDINIPPNDPNFSCLSQDILQSCIRNTELAQQQVEQRGAQMTIYQPMLKSTIVKALADQQQQQSNPEFIQLPNPKPKSSKPLTPSTSSVSLTEIINKILASATETCDVLKDLIREDEWRKIRTLTSDQKFKRLSKSFASNAELKDSALSIMAQSMEALEYSDMFYKEPCLKGLSSPKAQSLSIFSDSSKLSISLPTTTNSSHQSDLKSPDNNLVLDNHSNPLENDCLKIKDLPDEIGLLNKNQSNNSALSLIIQTRPSKESGLNDTDDSIIDLEESNQDRSDDSDSTKTINNSPKSPVESHSRSLTIEEGKVFRKGSVLGTAVLKQNEDDEIPGEILKESILVTEAQQIRKRGEIKIDDDSEDENNSIEKDLNQSDSSDDDDNEDMIQAFVNNSNDSES</sequence>
<proteinExistence type="predicted"/>
<accession>A0A9Q3BAK8</accession>
<evidence type="ECO:0000313" key="2">
    <source>
        <dbReference type="EMBL" id="MBW0461911.1"/>
    </source>
</evidence>